<dbReference type="OrthoDB" id="9772751at2"/>
<organism evidence="2 3">
    <name type="scientific">Hydrogenivirga caldilitoris</name>
    <dbReference type="NCBI Taxonomy" id="246264"/>
    <lineage>
        <taxon>Bacteria</taxon>
        <taxon>Pseudomonadati</taxon>
        <taxon>Aquificota</taxon>
        <taxon>Aquificia</taxon>
        <taxon>Aquificales</taxon>
        <taxon>Aquificaceae</taxon>
        <taxon>Hydrogenivirga</taxon>
    </lineage>
</organism>
<dbReference type="SUPFAM" id="SSF53335">
    <property type="entry name" value="S-adenosyl-L-methionine-dependent methyltransferases"/>
    <property type="match status" value="1"/>
</dbReference>
<gene>
    <name evidence="2" type="ORF">BCF55_1289</name>
</gene>
<sequence>MKRAYSLRFSRSAKTYEKWALPQRETALRLVELVRPSGVILDLGCGTGFVSSLLPDRCVTLGLDLSDKMAQAYRERFGTAVVGDAENLPFKDKSFDFVLSNFSLHWTELSRSLPEALRVAREGIGLAVPVEGSLQGLNFPFPSVSRVMNFVEGYESSYFLENIEVPFQGWELVKFFHYTGSSLNPLRKRPLTKREILNLINSIERAFFRVLFLYVRL</sequence>
<evidence type="ECO:0000313" key="2">
    <source>
        <dbReference type="EMBL" id="RLJ71000.1"/>
    </source>
</evidence>
<dbReference type="Proteomes" id="UP000267841">
    <property type="component" value="Unassembled WGS sequence"/>
</dbReference>
<keyword evidence="3" id="KW-1185">Reference proteome</keyword>
<dbReference type="CDD" id="cd02440">
    <property type="entry name" value="AdoMet_MTases"/>
    <property type="match status" value="1"/>
</dbReference>
<dbReference type="PANTHER" id="PTHR43591:SF24">
    <property type="entry name" value="2-METHOXY-6-POLYPRENYL-1,4-BENZOQUINOL METHYLASE, MITOCHONDRIAL"/>
    <property type="match status" value="1"/>
</dbReference>
<keyword evidence="2" id="KW-0489">Methyltransferase</keyword>
<evidence type="ECO:0000313" key="3">
    <source>
        <dbReference type="Proteomes" id="UP000267841"/>
    </source>
</evidence>
<dbReference type="RefSeq" id="WP_121011665.1">
    <property type="nucleotide sequence ID" value="NZ_RCCJ01000001.1"/>
</dbReference>
<protein>
    <submittedName>
        <fullName evidence="2">Malonyl-CoA O-methyltransferase</fullName>
    </submittedName>
</protein>
<dbReference type="InterPro" id="IPR029063">
    <property type="entry name" value="SAM-dependent_MTases_sf"/>
</dbReference>
<keyword evidence="2" id="KW-0808">Transferase</keyword>
<accession>A0A497XS63</accession>
<dbReference type="EMBL" id="RCCJ01000001">
    <property type="protein sequence ID" value="RLJ71000.1"/>
    <property type="molecule type" value="Genomic_DNA"/>
</dbReference>
<reference evidence="2 3" key="1">
    <citation type="submission" date="2018-10" db="EMBL/GenBank/DDBJ databases">
        <title>Genomic Encyclopedia of Archaeal and Bacterial Type Strains, Phase II (KMG-II): from individual species to whole genera.</title>
        <authorList>
            <person name="Goeker M."/>
        </authorList>
    </citation>
    <scope>NUCLEOTIDE SEQUENCE [LARGE SCALE GENOMIC DNA]</scope>
    <source>
        <strain evidence="2 3">DSM 16510</strain>
    </source>
</reference>
<name>A0A497XS63_9AQUI</name>
<dbReference type="GO" id="GO:0032259">
    <property type="term" value="P:methylation"/>
    <property type="evidence" value="ECO:0007669"/>
    <property type="project" value="UniProtKB-KW"/>
</dbReference>
<feature type="domain" description="Methyltransferase type 11" evidence="1">
    <location>
        <begin position="41"/>
        <end position="123"/>
    </location>
</feature>
<dbReference type="GO" id="GO:0008757">
    <property type="term" value="F:S-adenosylmethionine-dependent methyltransferase activity"/>
    <property type="evidence" value="ECO:0007669"/>
    <property type="project" value="InterPro"/>
</dbReference>
<dbReference type="Pfam" id="PF08241">
    <property type="entry name" value="Methyltransf_11"/>
    <property type="match status" value="1"/>
</dbReference>
<dbReference type="AlphaFoldDB" id="A0A497XS63"/>
<evidence type="ECO:0000259" key="1">
    <source>
        <dbReference type="Pfam" id="PF08241"/>
    </source>
</evidence>
<comment type="caution">
    <text evidence="2">The sequence shown here is derived from an EMBL/GenBank/DDBJ whole genome shotgun (WGS) entry which is preliminary data.</text>
</comment>
<dbReference type="Gene3D" id="3.40.50.150">
    <property type="entry name" value="Vaccinia Virus protein VP39"/>
    <property type="match status" value="1"/>
</dbReference>
<dbReference type="InterPro" id="IPR013216">
    <property type="entry name" value="Methyltransf_11"/>
</dbReference>
<proteinExistence type="predicted"/>
<dbReference type="PANTHER" id="PTHR43591">
    <property type="entry name" value="METHYLTRANSFERASE"/>
    <property type="match status" value="1"/>
</dbReference>